<evidence type="ECO:0000313" key="1">
    <source>
        <dbReference type="EMBL" id="EGV43481.1"/>
    </source>
</evidence>
<keyword evidence="2" id="KW-1185">Reference proteome</keyword>
<dbReference type="Proteomes" id="UP000003730">
    <property type="component" value="Unassembled WGS sequence"/>
</dbReference>
<proteinExistence type="predicted"/>
<dbReference type="InterPro" id="IPR005901">
    <property type="entry name" value="GLPGLI"/>
</dbReference>
<accession>G2EDL9</accession>
<protein>
    <submittedName>
        <fullName evidence="1">GLPGLI family protein</fullName>
    </submittedName>
</protein>
<dbReference type="AlphaFoldDB" id="G2EDL9"/>
<dbReference type="EMBL" id="AFXZ01000025">
    <property type="protein sequence ID" value="EGV43481.1"/>
    <property type="molecule type" value="Genomic_DNA"/>
</dbReference>
<comment type="caution">
    <text evidence="1">The sequence shown here is derived from an EMBL/GenBank/DDBJ whole genome shotgun (WGS) entry which is preliminary data.</text>
</comment>
<evidence type="ECO:0000313" key="2">
    <source>
        <dbReference type="Proteomes" id="UP000003730"/>
    </source>
</evidence>
<reference evidence="1 2" key="1">
    <citation type="journal article" date="2008" name="Int. J. Syst. Evol. Microbiol.">
        <title>Bizionia argentinensis sp. nov., isolated from surface marine water in Antarctica.</title>
        <authorList>
            <person name="Bercovich A."/>
            <person name="Vazquez S.C."/>
            <person name="Yankilevich P."/>
            <person name="Coria S.H."/>
            <person name="Foti M."/>
            <person name="Hernandez E."/>
            <person name="Vidal A."/>
            <person name="Ruberto L."/>
            <person name="Melo C."/>
            <person name="Marenssi S."/>
            <person name="Criscuolo M."/>
            <person name="Memoli M."/>
            <person name="Arguelles M."/>
            <person name="Mac Cormack W.P."/>
        </authorList>
    </citation>
    <scope>NUCLEOTIDE SEQUENCE [LARGE SCALE GENOMIC DNA]</scope>
    <source>
        <strain evidence="1 2">JUB59</strain>
    </source>
</reference>
<gene>
    <name evidence="1" type="ORF">BZARG_1370</name>
</gene>
<organism evidence="1 2">
    <name type="scientific">Bizionia argentinensis JUB59</name>
    <dbReference type="NCBI Taxonomy" id="1046627"/>
    <lineage>
        <taxon>Bacteria</taxon>
        <taxon>Pseudomonadati</taxon>
        <taxon>Bacteroidota</taxon>
        <taxon>Flavobacteriia</taxon>
        <taxon>Flavobacteriales</taxon>
        <taxon>Flavobacteriaceae</taxon>
        <taxon>Bizionia</taxon>
    </lineage>
</organism>
<dbReference type="PATRIC" id="fig|1046627.3.peg.1617"/>
<sequence>MLKWFFNLKKMNKFLVILFISTITYSQTVKGIITVNPKHAIGDNTELSEMAKKPMYHSYIYSNKISKQELISKEETIIDTILVQYEDHKELTQETTKALIKSNKIIYFKNFETNIYRLENSRKNRYLVTENTSIKDEIPNYEWVLATDTLTVAGYACKKATTERVLFGRKQHITAWYSDDIPINDGPMAFNGLPGLILQIEIDENNIIKFEKLKFLKEDTEIIEPKNEVPFLSINQYQLKAMNRN</sequence>
<name>G2EDL9_9FLAO</name>
<dbReference type="STRING" id="1046627.BZARG_1370"/>
<dbReference type="NCBIfam" id="TIGR01200">
    <property type="entry name" value="GLPGLI"/>
    <property type="match status" value="1"/>
</dbReference>
<dbReference type="Pfam" id="PF09697">
    <property type="entry name" value="Porph_ging"/>
    <property type="match status" value="1"/>
</dbReference>